<proteinExistence type="predicted"/>
<sequence length="146" mass="16660">MHDFVTMLDKNLIYIAHKIKGDTLIIQVASSRTMVQCPYCKIYSTKVHSTYQREFQDLPIMNKKVIILLNNRKMFCINPECNHKTFAERFDFLAVKARKTERLIDNILKVSANVSSVTAASLLSESTVTIGKSSICRLLKKNSSDK</sequence>
<dbReference type="Pfam" id="PF14690">
    <property type="entry name" value="Zn_ribbon_ISL3"/>
    <property type="match status" value="1"/>
</dbReference>
<dbReference type="InterPro" id="IPR029261">
    <property type="entry name" value="Transposase_Znf"/>
</dbReference>
<protein>
    <submittedName>
        <fullName evidence="2">Transposase</fullName>
    </submittedName>
</protein>
<organism evidence="2 3">
    <name type="scientific">Megasphaera cerevisiae DSM 20462</name>
    <dbReference type="NCBI Taxonomy" id="1122219"/>
    <lineage>
        <taxon>Bacteria</taxon>
        <taxon>Bacillati</taxon>
        <taxon>Bacillota</taxon>
        <taxon>Negativicutes</taxon>
        <taxon>Veillonellales</taxon>
        <taxon>Veillonellaceae</taxon>
        <taxon>Megasphaera</taxon>
    </lineage>
</organism>
<dbReference type="PATRIC" id="fig|1122219.3.peg.3252"/>
<dbReference type="InParanoid" id="A0A0J6ZKC2"/>
<evidence type="ECO:0000313" key="2">
    <source>
        <dbReference type="EMBL" id="KMO85281.1"/>
    </source>
</evidence>
<feature type="domain" description="Transposase IS204/IS1001/IS1096/IS1165 zinc-finger" evidence="1">
    <location>
        <begin position="36"/>
        <end position="76"/>
    </location>
</feature>
<evidence type="ECO:0000259" key="1">
    <source>
        <dbReference type="Pfam" id="PF14690"/>
    </source>
</evidence>
<reference evidence="2 3" key="1">
    <citation type="submission" date="2015-06" db="EMBL/GenBank/DDBJ databases">
        <title>Draft genome sequence of beer spoilage bacterium Megasphaera cerevisiae type strain 20462.</title>
        <authorList>
            <person name="Kutumbaka K."/>
            <person name="Pasmowitz J."/>
            <person name="Mategko J."/>
            <person name="Reyes D."/>
            <person name="Friedrich A."/>
            <person name="Han S."/>
            <person name="Martens-Habbena W."/>
            <person name="Neal-McKinney J."/>
            <person name="Janagama H.K."/>
            <person name="Nadala C."/>
            <person name="Samadpour M."/>
        </authorList>
    </citation>
    <scope>NUCLEOTIDE SEQUENCE [LARGE SCALE GENOMIC DNA]</scope>
    <source>
        <strain evidence="2 3">DSM 20462</strain>
    </source>
</reference>
<gene>
    <name evidence="2" type="ORF">AB840_14420</name>
</gene>
<accession>A0A0J6ZKC2</accession>
<dbReference type="EMBL" id="LEKT01000078">
    <property type="protein sequence ID" value="KMO85281.1"/>
    <property type="molecule type" value="Genomic_DNA"/>
</dbReference>
<dbReference type="RefSeq" id="WP_048515543.1">
    <property type="nucleotide sequence ID" value="NZ_FUXD01000093.1"/>
</dbReference>
<dbReference type="Proteomes" id="UP000036503">
    <property type="component" value="Unassembled WGS sequence"/>
</dbReference>
<evidence type="ECO:0000313" key="3">
    <source>
        <dbReference type="Proteomes" id="UP000036503"/>
    </source>
</evidence>
<keyword evidence="3" id="KW-1185">Reference proteome</keyword>
<comment type="caution">
    <text evidence="2">The sequence shown here is derived from an EMBL/GenBank/DDBJ whole genome shotgun (WGS) entry which is preliminary data.</text>
</comment>
<name>A0A0J6ZKC2_9FIRM</name>
<dbReference type="AlphaFoldDB" id="A0A0J6ZKC2"/>